<evidence type="ECO:0000313" key="1">
    <source>
        <dbReference type="EMBL" id="ASN28030.1"/>
    </source>
</evidence>
<dbReference type="OrthoDB" id="2442707at2"/>
<proteinExistence type="predicted"/>
<dbReference type="Proteomes" id="UP000031501">
    <property type="component" value="Chromosome"/>
</dbReference>
<dbReference type="STRING" id="1355015.LK06_031795"/>
<dbReference type="EMBL" id="CP022433">
    <property type="protein sequence ID" value="ASN28030.1"/>
    <property type="molecule type" value="Genomic_DNA"/>
</dbReference>
<evidence type="ECO:0000313" key="2">
    <source>
        <dbReference type="Proteomes" id="UP000031501"/>
    </source>
</evidence>
<dbReference type="RefSeq" id="WP_043433515.1">
    <property type="nucleotide sequence ID" value="NZ_CP021080.1"/>
</dbReference>
<sequence>MRPRCTGEDAPAGEPLWMLRVNPLPRTRLADSVLAALLDAVCAAENEVEATAEVCSAELHQLIGATADPGERGPLIALRRDVHNDRVPRTEDDPVPAMTRWRAARDARDSLREALDREYPQAADRERKRLAGLLADDDLRRSLALVAPEVAAGADRYRAALEGGGKLSARLRKSERGLVQYVTRAMVRTSPLSRFTAVGLALPGPQGVALGDVTPVGAVPVVGLDRIMLHYILGGLRFEAAPDRPLGSEDWVQLPPTSEFGPGREKLMFLQPAGDVIRRLSVPVAGPVRPLVNAVALGARQVSAVVAEVAGELRCPTEDALTAVRGAVRAGILCLSDGPEDGTLPLGTMLDRPGWPGAPLLAEVDRLLPEVGAAPAEQRGTVLTRLRGTLADLSHRAARPAQVLVEEDYVLPPLAVDTAPWGAALDDMAAVVELLSVFDRLHDIRAVLSAIFVERYGAGAEVPLVEHAERIAAEVYRRGGSLDGDIPQDSGPADGSLGRLHQLRLDVLARMRDILTAAGPDAREVMLSARETRGLVAGLPDRFRQDPLAYGVLVQPWRDRLVFNDAYAGHGMLYGRFLGADRELGGRALPYLAERLRRQYGADGRQVAEDRGLHRLNVNAHAQVLPDGIDADGWSALRLAHDPATDALCVRDAEGRDLRVLTLGSGHPEFLPVPVRIAAWLVSGGRLMEDFVGDWQASAGGPGTTTRACPRVVVGRAVLARRRWYGGAELAEAVTAGREETDRLRALALWRTRHGAPAEVVLKTPLEATYGTEALQAAAALGFGAEEHRKRQKPQYTDLESAVSVRVLPRLMDRRSPGYLEEALPAVADSRHAAEWVVEIARTAGAPFTYGGKTA</sequence>
<organism evidence="1 2">
    <name type="scientific">Streptomyces pluripotens</name>
    <dbReference type="NCBI Taxonomy" id="1355015"/>
    <lineage>
        <taxon>Bacteria</taxon>
        <taxon>Bacillati</taxon>
        <taxon>Actinomycetota</taxon>
        <taxon>Actinomycetes</taxon>
        <taxon>Kitasatosporales</taxon>
        <taxon>Streptomycetaceae</taxon>
        <taxon>Streptomyces</taxon>
    </lineage>
</organism>
<reference evidence="1 2" key="1">
    <citation type="submission" date="2017-07" db="EMBL/GenBank/DDBJ databases">
        <title>Genome sequence of Streptomyces pluripotens MUSC 137T.</title>
        <authorList>
            <person name="Ser H.-L."/>
            <person name="Lee L.-H."/>
        </authorList>
    </citation>
    <scope>NUCLEOTIDE SEQUENCE [LARGE SCALE GENOMIC DNA]</scope>
    <source>
        <strain evidence="1 2">MUSC 137</strain>
    </source>
</reference>
<accession>A0A221P752</accession>
<name>A0A221P752_9ACTN</name>
<dbReference type="KEGG" id="splu:LK06_031795"/>
<dbReference type="AlphaFoldDB" id="A0A221P752"/>
<evidence type="ECO:0008006" key="3">
    <source>
        <dbReference type="Google" id="ProtNLM"/>
    </source>
</evidence>
<gene>
    <name evidence="1" type="ORF">LK07_32995</name>
</gene>
<protein>
    <recommendedName>
        <fullName evidence="3">Lantibiotic dehydratase N-terminal domain-containing protein</fullName>
    </recommendedName>
</protein>
<keyword evidence="2" id="KW-1185">Reference proteome</keyword>